<dbReference type="OrthoDB" id="34429at2157"/>
<dbReference type="Proteomes" id="UP000308037">
    <property type="component" value="Unassembled WGS sequence"/>
</dbReference>
<organism evidence="3 4">
    <name type="scientific">Natronomonas salsuginis</name>
    <dbReference type="NCBI Taxonomy" id="2217661"/>
    <lineage>
        <taxon>Archaea</taxon>
        <taxon>Methanobacteriati</taxon>
        <taxon>Methanobacteriota</taxon>
        <taxon>Stenosarchaea group</taxon>
        <taxon>Halobacteria</taxon>
        <taxon>Halobacteriales</taxon>
        <taxon>Natronomonadaceae</taxon>
        <taxon>Natronomonas</taxon>
    </lineage>
</organism>
<keyword evidence="3" id="KW-0378">Hydrolase</keyword>
<accession>A0A4U5JCP1</accession>
<dbReference type="InterPro" id="IPR032465">
    <property type="entry name" value="ACMSD"/>
</dbReference>
<keyword evidence="1" id="KW-0456">Lyase</keyword>
<dbReference type="GO" id="GO:0005737">
    <property type="term" value="C:cytoplasm"/>
    <property type="evidence" value="ECO:0007669"/>
    <property type="project" value="TreeGrafter"/>
</dbReference>
<evidence type="ECO:0000313" key="4">
    <source>
        <dbReference type="Proteomes" id="UP000308037"/>
    </source>
</evidence>
<comment type="caution">
    <text evidence="3">The sequence shown here is derived from an EMBL/GenBank/DDBJ whole genome shotgun (WGS) entry which is preliminary data.</text>
</comment>
<dbReference type="GO" id="GO:0019748">
    <property type="term" value="P:secondary metabolic process"/>
    <property type="evidence" value="ECO:0007669"/>
    <property type="project" value="TreeGrafter"/>
</dbReference>
<name>A0A4U5JCP1_9EURY</name>
<evidence type="ECO:0000313" key="3">
    <source>
        <dbReference type="EMBL" id="TKR26016.1"/>
    </source>
</evidence>
<feature type="domain" description="Amidohydrolase-related" evidence="2">
    <location>
        <begin position="13"/>
        <end position="283"/>
    </location>
</feature>
<dbReference type="SUPFAM" id="SSF51556">
    <property type="entry name" value="Metallo-dependent hydrolases"/>
    <property type="match status" value="1"/>
</dbReference>
<dbReference type="GO" id="GO:0016787">
    <property type="term" value="F:hydrolase activity"/>
    <property type="evidence" value="ECO:0007669"/>
    <property type="project" value="UniProtKB-KW"/>
</dbReference>
<dbReference type="AlphaFoldDB" id="A0A4U5JCP1"/>
<dbReference type="PANTHER" id="PTHR21240:SF28">
    <property type="entry name" value="ISO-OROTATE DECARBOXYLASE (EUROFUNG)"/>
    <property type="match status" value="1"/>
</dbReference>
<sequence>MSERPDDGFAPAIDAHVHLFPERLASAIQRTLTDAAGWEFEYAIDRPSMESTLVDAGVERYVALPYAHKAGVAVGLNEWLAAEAADSDRLIPFATVHPDDDGVGEIVREAFEAGARGLKFHCPVQECAPADPRIESALEVAVEYDRPITYHGGTAPMYEDDPNVGADRFAEVVESFPDLRVNCAHMGTYEVDAFVEMAREHENVYLDTTFAMSTEAEEIMGFDPSSIDDEVFETLSGSIMYGSDFPNIPYPYRAERAELLGRDLSAETYRDIFYRTAIDFLGLDD</sequence>
<evidence type="ECO:0000259" key="2">
    <source>
        <dbReference type="Pfam" id="PF04909"/>
    </source>
</evidence>
<reference evidence="3 4" key="1">
    <citation type="submission" date="2019-04" db="EMBL/GenBank/DDBJ databases">
        <title>Natronomonas sp. F20-122 a newhaloarchaeon isolated from a saline saltern of Isla Bacuta, Huelva, Spain.</title>
        <authorList>
            <person name="Duran-Viseras A."/>
            <person name="Sanchez-Porro C."/>
            <person name="Ventosa A."/>
        </authorList>
    </citation>
    <scope>NUCLEOTIDE SEQUENCE [LARGE SCALE GENOMIC DNA]</scope>
    <source>
        <strain evidence="3 4">F20-122</strain>
    </source>
</reference>
<dbReference type="PANTHER" id="PTHR21240">
    <property type="entry name" value="2-AMINO-3-CARBOXYLMUCONATE-6-SEMIALDEHYDE DECARBOXYLASE"/>
    <property type="match status" value="1"/>
</dbReference>
<dbReference type="InterPro" id="IPR006680">
    <property type="entry name" value="Amidohydro-rel"/>
</dbReference>
<protein>
    <submittedName>
        <fullName evidence="3">Amidohydrolase</fullName>
    </submittedName>
</protein>
<dbReference type="CDD" id="cd01292">
    <property type="entry name" value="metallo-dependent_hydrolases"/>
    <property type="match status" value="1"/>
</dbReference>
<dbReference type="GO" id="GO:0016831">
    <property type="term" value="F:carboxy-lyase activity"/>
    <property type="evidence" value="ECO:0007669"/>
    <property type="project" value="InterPro"/>
</dbReference>
<dbReference type="Gene3D" id="3.20.20.140">
    <property type="entry name" value="Metal-dependent hydrolases"/>
    <property type="match status" value="1"/>
</dbReference>
<keyword evidence="4" id="KW-1185">Reference proteome</keyword>
<gene>
    <name evidence="3" type="ORF">DM868_05850</name>
</gene>
<evidence type="ECO:0000256" key="1">
    <source>
        <dbReference type="ARBA" id="ARBA00023239"/>
    </source>
</evidence>
<dbReference type="RefSeq" id="WP_137275934.1">
    <property type="nucleotide sequence ID" value="NZ_QKNX01000002.1"/>
</dbReference>
<dbReference type="Pfam" id="PF04909">
    <property type="entry name" value="Amidohydro_2"/>
    <property type="match status" value="1"/>
</dbReference>
<dbReference type="EMBL" id="QKNX01000002">
    <property type="protein sequence ID" value="TKR26016.1"/>
    <property type="molecule type" value="Genomic_DNA"/>
</dbReference>
<proteinExistence type="predicted"/>
<dbReference type="InterPro" id="IPR032466">
    <property type="entry name" value="Metal_Hydrolase"/>
</dbReference>